<keyword evidence="4" id="KW-0687">Ribonucleoprotein</keyword>
<evidence type="ECO:0000259" key="2">
    <source>
        <dbReference type="PROSITE" id="PS50181"/>
    </source>
</evidence>
<dbReference type="RefSeq" id="XP_064686661.1">
    <property type="nucleotide sequence ID" value="XM_064829459.1"/>
</dbReference>
<dbReference type="SUPFAM" id="SSF143791">
    <property type="entry name" value="DUSP-like"/>
    <property type="match status" value="1"/>
</dbReference>
<dbReference type="PROSITE" id="PS51283">
    <property type="entry name" value="DUSP"/>
    <property type="match status" value="1"/>
</dbReference>
<keyword evidence="5" id="KW-1185">Reference proteome</keyword>
<dbReference type="EMBL" id="JASEJX010000012">
    <property type="protein sequence ID" value="KAK4519995.1"/>
    <property type="molecule type" value="Genomic_DNA"/>
</dbReference>
<dbReference type="Gene3D" id="3.30.2230.10">
    <property type="entry name" value="DUSP-like"/>
    <property type="match status" value="1"/>
</dbReference>
<feature type="compositionally biased region" description="Low complexity" evidence="1">
    <location>
        <begin position="96"/>
        <end position="126"/>
    </location>
</feature>
<evidence type="ECO:0000259" key="3">
    <source>
        <dbReference type="PROSITE" id="PS51283"/>
    </source>
</evidence>
<dbReference type="PROSITE" id="PS50181">
    <property type="entry name" value="FBOX"/>
    <property type="match status" value="1"/>
</dbReference>
<evidence type="ECO:0000313" key="4">
    <source>
        <dbReference type="EMBL" id="KAK4519995.1"/>
    </source>
</evidence>
<comment type="caution">
    <text evidence="4">The sequence shown here is derived from an EMBL/GenBank/DDBJ whole genome shotgun (WGS) entry which is preliminary data.</text>
</comment>
<dbReference type="GO" id="GO:0004843">
    <property type="term" value="F:cysteine-type deubiquitinase activity"/>
    <property type="evidence" value="ECO:0007669"/>
    <property type="project" value="InterPro"/>
</dbReference>
<dbReference type="InterPro" id="IPR035927">
    <property type="entry name" value="DUSP-like_sf"/>
</dbReference>
<feature type="domain" description="DUSP" evidence="3">
    <location>
        <begin position="259"/>
        <end position="370"/>
    </location>
</feature>
<sequence>MFDNSETVLQKLTTEVLVHVASFLDLASIVQFSMTGKPYSHLIKDELLFKQLNKRDFRVSEKNPEQTWLDMYKQLNHTDVVMADTSSSNPPATNVSQATAAPTEAAAAATATPTQQPASDTTTQSTINTTDITPATSEFATQQTATDACPHFKALTEFARDVKKILFKSEEAYLCDLCSNNPAAYLSMHYDDHTGACLSCLTQPLKDQQAHYPIQLELVTGDVYCFKCHPGKPRKLDATRDGQIIQDTIDYIRESESMEDLEKRRKTEQALYVQELRREDMSLKHYLVEKQWGRTWMSFRTREGAPLPTKITQSRLSRSNGTLDPNIRLPMDKYRPCPETHGDIVSEKLWRYLAKAYGVQGRAYNEDDIIAPEYARIRVYVDDYKKSIHLYP</sequence>
<dbReference type="Proteomes" id="UP001304243">
    <property type="component" value="Unassembled WGS sequence"/>
</dbReference>
<dbReference type="AlphaFoldDB" id="A0AAN7HVH7"/>
<dbReference type="InterPro" id="IPR001810">
    <property type="entry name" value="F-box_dom"/>
</dbReference>
<evidence type="ECO:0000313" key="5">
    <source>
        <dbReference type="Proteomes" id="UP001304243"/>
    </source>
</evidence>
<accession>A0AAN7HVH7</accession>
<dbReference type="InterPro" id="IPR036047">
    <property type="entry name" value="F-box-like_dom_sf"/>
</dbReference>
<feature type="region of interest" description="Disordered" evidence="1">
    <location>
        <begin position="82"/>
        <end position="126"/>
    </location>
</feature>
<gene>
    <name evidence="4" type="primary">RPL31B_3</name>
    <name evidence="4" type="ORF">ATC70_010239</name>
</gene>
<dbReference type="GO" id="GO:0005840">
    <property type="term" value="C:ribosome"/>
    <property type="evidence" value="ECO:0007669"/>
    <property type="project" value="UniProtKB-KW"/>
</dbReference>
<name>A0AAN7HVH7_9FUNG</name>
<organism evidence="4 5">
    <name type="scientific">Mucor velutinosus</name>
    <dbReference type="NCBI Taxonomy" id="708070"/>
    <lineage>
        <taxon>Eukaryota</taxon>
        <taxon>Fungi</taxon>
        <taxon>Fungi incertae sedis</taxon>
        <taxon>Mucoromycota</taxon>
        <taxon>Mucoromycotina</taxon>
        <taxon>Mucoromycetes</taxon>
        <taxon>Mucorales</taxon>
        <taxon>Mucorineae</taxon>
        <taxon>Mucoraceae</taxon>
        <taxon>Mucor</taxon>
    </lineage>
</organism>
<dbReference type="SUPFAM" id="SSF81383">
    <property type="entry name" value="F-box domain"/>
    <property type="match status" value="1"/>
</dbReference>
<reference evidence="4 5" key="1">
    <citation type="submission" date="2022-11" db="EMBL/GenBank/DDBJ databases">
        <title>Mucor velutinosus strain NIH1002 WGS.</title>
        <authorList>
            <person name="Subramanian P."/>
            <person name="Mullikin J.C."/>
            <person name="Segre J.A."/>
            <person name="Zelazny A.M."/>
        </authorList>
    </citation>
    <scope>NUCLEOTIDE SEQUENCE [LARGE SCALE GENOMIC DNA]</scope>
    <source>
        <strain evidence="4 5">NIH1002</strain>
    </source>
</reference>
<dbReference type="Gene3D" id="1.20.1280.50">
    <property type="match status" value="1"/>
</dbReference>
<feature type="compositionally biased region" description="Polar residues" evidence="1">
    <location>
        <begin position="84"/>
        <end position="95"/>
    </location>
</feature>
<dbReference type="InterPro" id="IPR006615">
    <property type="entry name" value="Pept_C19_DUSP"/>
</dbReference>
<protein>
    <submittedName>
        <fullName evidence="4">60S ribosomal protein L31B</fullName>
    </submittedName>
</protein>
<proteinExistence type="predicted"/>
<feature type="domain" description="F-box" evidence="2">
    <location>
        <begin position="6"/>
        <end position="52"/>
    </location>
</feature>
<keyword evidence="4" id="KW-0689">Ribosomal protein</keyword>
<dbReference type="GeneID" id="89953925"/>
<evidence type="ECO:0000256" key="1">
    <source>
        <dbReference type="SAM" id="MobiDB-lite"/>
    </source>
</evidence>